<dbReference type="Gene3D" id="3.30.10.10">
    <property type="entry name" value="Trypsin Inhibitor V, subunit A"/>
    <property type="match status" value="1"/>
</dbReference>
<comment type="caution">
    <text evidence="1">The sequence shown here is derived from an EMBL/GenBank/DDBJ whole genome shotgun (WGS) entry which is preliminary data.</text>
</comment>
<protein>
    <recommendedName>
        <fullName evidence="3">Peptidase inhibitor I78</fullName>
    </recommendedName>
</protein>
<reference evidence="1 2" key="1">
    <citation type="submission" date="2018-09" db="EMBL/GenBank/DDBJ databases">
        <title>Roseovarius spongiae sp. nov., isolated from a marine sponge.</title>
        <authorList>
            <person name="Zhuang L."/>
            <person name="Luo L."/>
        </authorList>
    </citation>
    <scope>NUCLEOTIDE SEQUENCE [LARGE SCALE GENOMIC DNA]</scope>
    <source>
        <strain evidence="1 2">HN-E21</strain>
    </source>
</reference>
<dbReference type="OrthoDB" id="8724542at2"/>
<gene>
    <name evidence="1" type="ORF">D6850_01810</name>
</gene>
<evidence type="ECO:0000313" key="2">
    <source>
        <dbReference type="Proteomes" id="UP000281128"/>
    </source>
</evidence>
<sequence>MKYPMILTAALFSAACVPESAPRDANLTNPGPDACGASAYADTVGTPRADHDFTDGDRPLRIIPPDSAVTMDYRADRLNVDIDEDGIVTRVWCG</sequence>
<organism evidence="1 2">
    <name type="scientific">Roseovarius spongiae</name>
    <dbReference type="NCBI Taxonomy" id="2320272"/>
    <lineage>
        <taxon>Bacteria</taxon>
        <taxon>Pseudomonadati</taxon>
        <taxon>Pseudomonadota</taxon>
        <taxon>Alphaproteobacteria</taxon>
        <taxon>Rhodobacterales</taxon>
        <taxon>Roseobacteraceae</taxon>
        <taxon>Roseovarius</taxon>
    </lineage>
</organism>
<dbReference type="Pfam" id="PF11720">
    <property type="entry name" value="Inhibitor_I78"/>
    <property type="match status" value="1"/>
</dbReference>
<dbReference type="InterPro" id="IPR021719">
    <property type="entry name" value="Prot_inh_I78"/>
</dbReference>
<dbReference type="PROSITE" id="PS51257">
    <property type="entry name" value="PROKAR_LIPOPROTEIN"/>
    <property type="match status" value="1"/>
</dbReference>
<dbReference type="Proteomes" id="UP000281128">
    <property type="component" value="Unassembled WGS sequence"/>
</dbReference>
<accession>A0A3A8AVK9</accession>
<name>A0A3A8AVK9_9RHOB</name>
<evidence type="ECO:0000313" key="1">
    <source>
        <dbReference type="EMBL" id="RKF16318.1"/>
    </source>
</evidence>
<proteinExistence type="predicted"/>
<dbReference type="RefSeq" id="WP_121163328.1">
    <property type="nucleotide sequence ID" value="NZ_RAPE01000001.1"/>
</dbReference>
<evidence type="ECO:0008006" key="3">
    <source>
        <dbReference type="Google" id="ProtNLM"/>
    </source>
</evidence>
<dbReference type="EMBL" id="RAPE01000001">
    <property type="protein sequence ID" value="RKF16318.1"/>
    <property type="molecule type" value="Genomic_DNA"/>
</dbReference>
<dbReference type="AlphaFoldDB" id="A0A3A8AVK9"/>
<keyword evidence="2" id="KW-1185">Reference proteome</keyword>